<dbReference type="EMBL" id="JACXVP010000011">
    <property type="protein sequence ID" value="KAG5574360.1"/>
    <property type="molecule type" value="Genomic_DNA"/>
</dbReference>
<evidence type="ECO:0000256" key="1">
    <source>
        <dbReference type="SAM" id="MobiDB-lite"/>
    </source>
</evidence>
<feature type="compositionally biased region" description="Polar residues" evidence="1">
    <location>
        <begin position="54"/>
        <end position="69"/>
    </location>
</feature>
<evidence type="ECO:0000313" key="3">
    <source>
        <dbReference type="Proteomes" id="UP000824120"/>
    </source>
</evidence>
<dbReference type="Proteomes" id="UP000824120">
    <property type="component" value="Chromosome 11"/>
</dbReference>
<organism evidence="2 3">
    <name type="scientific">Solanum commersonii</name>
    <name type="common">Commerson's wild potato</name>
    <name type="synonym">Commerson's nightshade</name>
    <dbReference type="NCBI Taxonomy" id="4109"/>
    <lineage>
        <taxon>Eukaryota</taxon>
        <taxon>Viridiplantae</taxon>
        <taxon>Streptophyta</taxon>
        <taxon>Embryophyta</taxon>
        <taxon>Tracheophyta</taxon>
        <taxon>Spermatophyta</taxon>
        <taxon>Magnoliopsida</taxon>
        <taxon>eudicotyledons</taxon>
        <taxon>Gunneridae</taxon>
        <taxon>Pentapetalae</taxon>
        <taxon>asterids</taxon>
        <taxon>lamiids</taxon>
        <taxon>Solanales</taxon>
        <taxon>Solanaceae</taxon>
        <taxon>Solanoideae</taxon>
        <taxon>Solaneae</taxon>
        <taxon>Solanum</taxon>
    </lineage>
</organism>
<evidence type="ECO:0000313" key="2">
    <source>
        <dbReference type="EMBL" id="KAG5574360.1"/>
    </source>
</evidence>
<protein>
    <submittedName>
        <fullName evidence="2">Uncharacterized protein</fullName>
    </submittedName>
</protein>
<sequence length="69" mass="7946">MKPVVPHGQNDPFSRSNEPRSSWPSRPKRPILKVKRSLEQTSVKTLDMQPVGPHSQNVPFSWSTDYRSM</sequence>
<gene>
    <name evidence="2" type="ORF">H5410_054494</name>
</gene>
<reference evidence="2 3" key="1">
    <citation type="submission" date="2020-09" db="EMBL/GenBank/DDBJ databases">
        <title>De no assembly of potato wild relative species, Solanum commersonii.</title>
        <authorList>
            <person name="Cho K."/>
        </authorList>
    </citation>
    <scope>NUCLEOTIDE SEQUENCE [LARGE SCALE GENOMIC DNA]</scope>
    <source>
        <strain evidence="2">LZ3.2</strain>
        <tissue evidence="2">Leaf</tissue>
    </source>
</reference>
<dbReference type="AlphaFoldDB" id="A0A9J5WHB8"/>
<name>A0A9J5WHB8_SOLCO</name>
<keyword evidence="3" id="KW-1185">Reference proteome</keyword>
<feature type="region of interest" description="Disordered" evidence="1">
    <location>
        <begin position="1"/>
        <end position="29"/>
    </location>
</feature>
<comment type="caution">
    <text evidence="2">The sequence shown here is derived from an EMBL/GenBank/DDBJ whole genome shotgun (WGS) entry which is preliminary data.</text>
</comment>
<proteinExistence type="predicted"/>
<accession>A0A9J5WHB8</accession>
<feature type="region of interest" description="Disordered" evidence="1">
    <location>
        <begin position="43"/>
        <end position="69"/>
    </location>
</feature>